<dbReference type="InterPro" id="IPR051540">
    <property type="entry name" value="S-2-haloacid_dehalogenase"/>
</dbReference>
<evidence type="ECO:0000256" key="1">
    <source>
        <dbReference type="ARBA" id="ARBA00008106"/>
    </source>
</evidence>
<dbReference type="InterPro" id="IPR023198">
    <property type="entry name" value="PGP-like_dom2"/>
</dbReference>
<dbReference type="SFLD" id="SFLDS00003">
    <property type="entry name" value="Haloacid_Dehalogenase"/>
    <property type="match status" value="1"/>
</dbReference>
<dbReference type="Proteomes" id="UP000509750">
    <property type="component" value="Chromosome"/>
</dbReference>
<dbReference type="Pfam" id="PF00702">
    <property type="entry name" value="Hydrolase"/>
    <property type="match status" value="1"/>
</dbReference>
<gene>
    <name evidence="3" type="ORF">HUG10_14150</name>
</gene>
<protein>
    <submittedName>
        <fullName evidence="3">Haloacid dehalogenase type II</fullName>
    </submittedName>
</protein>
<reference evidence="3 4" key="1">
    <citation type="submission" date="2020-07" db="EMBL/GenBank/DDBJ databases">
        <title>Gai3-2, isolated from salt lake.</title>
        <authorList>
            <person name="Cui H."/>
            <person name="Shi X."/>
        </authorList>
    </citation>
    <scope>NUCLEOTIDE SEQUENCE [LARGE SCALE GENOMIC DNA]</scope>
    <source>
        <strain evidence="3 4">Gai3-2</strain>
    </source>
</reference>
<dbReference type="Gene3D" id="3.40.50.1000">
    <property type="entry name" value="HAD superfamily/HAD-like"/>
    <property type="match status" value="1"/>
</dbReference>
<accession>A0A7D5KEZ2</accession>
<dbReference type="Gene3D" id="1.10.150.240">
    <property type="entry name" value="Putative phosphatase, domain 2"/>
    <property type="match status" value="1"/>
</dbReference>
<name>A0A7D5KEZ2_9EURY</name>
<sequence>MAETLCFDMYGTLCDTSSVRETLAAELAVPEALVAELDATWRAKQLQYSYQAALMDDYRPFWEVTRDALAFALDQWDVEADEPIRERLLGAYEHLDPFPDAVETLTRLSEVGHTVTVLSNGNPEMLETLAENAGLSAHLDDVVSADEVSTFKPNPTVYENAAARTGSDVGECRLVSGNAWDVAGAGNAGLMTAWVNRGNDPFERIGVEPSIRVASLAGVADELA</sequence>
<dbReference type="GeneID" id="56029997"/>
<dbReference type="NCBIfam" id="TIGR01428">
    <property type="entry name" value="HAD_type_II"/>
    <property type="match status" value="1"/>
</dbReference>
<dbReference type="OrthoDB" id="316978at2157"/>
<dbReference type="PANTHER" id="PTHR43316">
    <property type="entry name" value="HYDROLASE, HALOACID DELAHOGENASE-RELATED"/>
    <property type="match status" value="1"/>
</dbReference>
<keyword evidence="4" id="KW-1185">Reference proteome</keyword>
<dbReference type="PRINTS" id="PR00413">
    <property type="entry name" value="HADHALOGNASE"/>
</dbReference>
<comment type="similarity">
    <text evidence="1">Belongs to the HAD-like hydrolase superfamily. S-2-haloalkanoic acid dehalogenase family.</text>
</comment>
<dbReference type="SFLD" id="SFLDG01129">
    <property type="entry name" value="C1.5:_HAD__Beta-PGM__Phosphata"/>
    <property type="match status" value="1"/>
</dbReference>
<dbReference type="GO" id="GO:0019120">
    <property type="term" value="F:hydrolase activity, acting on acid halide bonds, in C-halide compounds"/>
    <property type="evidence" value="ECO:0007669"/>
    <property type="project" value="InterPro"/>
</dbReference>
<evidence type="ECO:0000313" key="4">
    <source>
        <dbReference type="Proteomes" id="UP000509750"/>
    </source>
</evidence>
<dbReference type="InterPro" id="IPR006439">
    <property type="entry name" value="HAD-SF_hydro_IA"/>
</dbReference>
<dbReference type="SUPFAM" id="SSF56784">
    <property type="entry name" value="HAD-like"/>
    <property type="match status" value="1"/>
</dbReference>
<proteinExistence type="inferred from homology"/>
<dbReference type="NCBIfam" id="TIGR01493">
    <property type="entry name" value="HAD-SF-IA-v2"/>
    <property type="match status" value="1"/>
</dbReference>
<dbReference type="InterPro" id="IPR006328">
    <property type="entry name" value="2-HAD"/>
</dbReference>
<dbReference type="CDD" id="cd02588">
    <property type="entry name" value="HAD_L2-DEX"/>
    <property type="match status" value="1"/>
</dbReference>
<dbReference type="KEGG" id="halg:HUG10_14150"/>
<evidence type="ECO:0000313" key="3">
    <source>
        <dbReference type="EMBL" id="QLG28617.1"/>
    </source>
</evidence>
<dbReference type="PANTHER" id="PTHR43316:SF3">
    <property type="entry name" value="HALOACID DEHALOGENASE, TYPE II (AFU_ORTHOLOGUE AFUA_2G07750)-RELATED"/>
    <property type="match status" value="1"/>
</dbReference>
<dbReference type="RefSeq" id="WP_179170191.1">
    <property type="nucleotide sequence ID" value="NZ_CP058529.1"/>
</dbReference>
<dbReference type="EMBL" id="CP058529">
    <property type="protein sequence ID" value="QLG28617.1"/>
    <property type="molecule type" value="Genomic_DNA"/>
</dbReference>
<dbReference type="InterPro" id="IPR023214">
    <property type="entry name" value="HAD_sf"/>
</dbReference>
<dbReference type="AlphaFoldDB" id="A0A7D5KEZ2"/>
<organism evidence="3 4">
    <name type="scientific">Halorarum halophilum</name>
    <dbReference type="NCBI Taxonomy" id="2743090"/>
    <lineage>
        <taxon>Archaea</taxon>
        <taxon>Methanobacteriati</taxon>
        <taxon>Methanobacteriota</taxon>
        <taxon>Stenosarchaea group</taxon>
        <taxon>Halobacteria</taxon>
        <taxon>Halobacteriales</taxon>
        <taxon>Haloferacaceae</taxon>
        <taxon>Halorarum</taxon>
    </lineage>
</organism>
<dbReference type="InterPro" id="IPR036412">
    <property type="entry name" value="HAD-like_sf"/>
</dbReference>
<evidence type="ECO:0000256" key="2">
    <source>
        <dbReference type="ARBA" id="ARBA00022801"/>
    </source>
</evidence>
<keyword evidence="2" id="KW-0378">Hydrolase</keyword>